<feature type="region of interest" description="Disordered" evidence="1">
    <location>
        <begin position="49"/>
        <end position="86"/>
    </location>
</feature>
<accession>W6NLZ1</accession>
<comment type="caution">
    <text evidence="2">The sequence shown here is derived from an EMBL/GenBank/DDBJ whole genome shotgun (WGS) entry which is preliminary data.</text>
</comment>
<feature type="compositionally biased region" description="Polar residues" evidence="1">
    <location>
        <begin position="75"/>
        <end position="86"/>
    </location>
</feature>
<name>W6NLZ1_CLOTY</name>
<dbReference type="GeneID" id="29420653"/>
<protein>
    <submittedName>
        <fullName evidence="2">No significant homology 1 putative transmembrane region was found by PSORT</fullName>
    </submittedName>
</protein>
<organism evidence="2 3">
    <name type="scientific">Clostridium tyrobutyricum DIVETGP</name>
    <dbReference type="NCBI Taxonomy" id="1408889"/>
    <lineage>
        <taxon>Bacteria</taxon>
        <taxon>Bacillati</taxon>
        <taxon>Bacillota</taxon>
        <taxon>Clostridia</taxon>
        <taxon>Eubacteriales</taxon>
        <taxon>Clostridiaceae</taxon>
        <taxon>Clostridium</taxon>
    </lineage>
</organism>
<keyword evidence="2" id="KW-0472">Membrane</keyword>
<dbReference type="Proteomes" id="UP000019482">
    <property type="component" value="Unassembled WGS sequence"/>
</dbReference>
<dbReference type="OrthoDB" id="1936130at2"/>
<reference evidence="2 3" key="1">
    <citation type="journal article" date="2015" name="Genome Announc.">
        <title>Draft Genome Sequence of Clostridium tyrobutyricum Strain DIVETGP, Isolated from Cow's Milk for Grana Padano Production.</title>
        <authorList>
            <person name="Soggiu A."/>
            <person name="Piras C."/>
            <person name="Gaiarsa S."/>
            <person name="Sassera D."/>
            <person name="Roncada P."/>
            <person name="Bendixen E."/>
            <person name="Brasca M."/>
            <person name="Bonizzi L."/>
        </authorList>
    </citation>
    <scope>NUCLEOTIDE SEQUENCE [LARGE SCALE GENOMIC DNA]</scope>
    <source>
        <strain evidence="2 3">DIVETGP</strain>
    </source>
</reference>
<dbReference type="EMBL" id="CBXI010000044">
    <property type="protein sequence ID" value="CDL92822.1"/>
    <property type="molecule type" value="Genomic_DNA"/>
</dbReference>
<dbReference type="RefSeq" id="WP_017751237.1">
    <property type="nucleotide sequence ID" value="NZ_CBXI010000044.1"/>
</dbReference>
<evidence type="ECO:0000313" key="2">
    <source>
        <dbReference type="EMBL" id="CDL92822.1"/>
    </source>
</evidence>
<feature type="compositionally biased region" description="Low complexity" evidence="1">
    <location>
        <begin position="56"/>
        <end position="74"/>
    </location>
</feature>
<gene>
    <name evidence="2" type="ORF">CTDIVETGP_2892</name>
</gene>
<evidence type="ECO:0000313" key="3">
    <source>
        <dbReference type="Proteomes" id="UP000019482"/>
    </source>
</evidence>
<sequence>MKYTRYDLKKEKGTKNFVLMIALVLIAAFIIGTVASKIIMDYYNVSEPTPASTQQTVKNNSNKSNNTVSNDKNNAASNTGNKKSSADGSQVKFVAVQGGIYKDKKNVAAEKNLLMQYGTPFEIQEDDKVRIFLGIYGDNTAKDIMASLTKQKVDNSNMDFTIKKTDVCNAEIIEIIDANLQVLNKLSQKDIQSIKTDQLKKWCSSLEGADKNSKNFIILKDLKENVSKLPSQLSKDKVEGNYIYIYNVLKKIK</sequence>
<keyword evidence="2" id="KW-0812">Transmembrane</keyword>
<proteinExistence type="predicted"/>
<keyword evidence="3" id="KW-1185">Reference proteome</keyword>
<evidence type="ECO:0000256" key="1">
    <source>
        <dbReference type="SAM" id="MobiDB-lite"/>
    </source>
</evidence>
<dbReference type="AlphaFoldDB" id="W6NLZ1"/>